<organism evidence="2 3">
    <name type="scientific">Psychrobacter aestuarii</name>
    <dbReference type="NCBI Taxonomy" id="556327"/>
    <lineage>
        <taxon>Bacteria</taxon>
        <taxon>Pseudomonadati</taxon>
        <taxon>Pseudomonadota</taxon>
        <taxon>Gammaproteobacteria</taxon>
        <taxon>Moraxellales</taxon>
        <taxon>Moraxellaceae</taxon>
        <taxon>Psychrobacter</taxon>
    </lineage>
</organism>
<feature type="transmembrane region" description="Helical" evidence="1">
    <location>
        <begin position="17"/>
        <end position="41"/>
    </location>
</feature>
<reference evidence="2 3" key="1">
    <citation type="journal article" date="2019" name="Int. J. Syst. Evol. Microbiol.">
        <title>The Global Catalogue of Microorganisms (GCM) 10K type strain sequencing project: providing services to taxonomists for standard genome sequencing and annotation.</title>
        <authorList>
            <consortium name="The Broad Institute Genomics Platform"/>
            <consortium name="The Broad Institute Genome Sequencing Center for Infectious Disease"/>
            <person name="Wu L."/>
            <person name="Ma J."/>
        </authorList>
    </citation>
    <scope>NUCLEOTIDE SEQUENCE [LARGE SCALE GENOMIC DNA]</scope>
    <source>
        <strain evidence="2 3">JCM 16343</strain>
    </source>
</reference>
<feature type="transmembrane region" description="Helical" evidence="1">
    <location>
        <begin position="83"/>
        <end position="103"/>
    </location>
</feature>
<gene>
    <name evidence="2" type="ORF">GCM10009129_01630</name>
</gene>
<proteinExistence type="predicted"/>
<evidence type="ECO:0000313" key="2">
    <source>
        <dbReference type="EMBL" id="GAA0308206.1"/>
    </source>
</evidence>
<feature type="transmembrane region" description="Helical" evidence="1">
    <location>
        <begin position="142"/>
        <end position="162"/>
    </location>
</feature>
<evidence type="ECO:0000313" key="3">
    <source>
        <dbReference type="Proteomes" id="UP001501787"/>
    </source>
</evidence>
<keyword evidence="1" id="KW-0472">Membrane</keyword>
<comment type="caution">
    <text evidence="2">The sequence shown here is derived from an EMBL/GenBank/DDBJ whole genome shotgun (WGS) entry which is preliminary data.</text>
</comment>
<keyword evidence="1" id="KW-1133">Transmembrane helix</keyword>
<dbReference type="Pfam" id="PF04657">
    <property type="entry name" value="DMT_YdcZ"/>
    <property type="match status" value="1"/>
</dbReference>
<sequence>MGNGRLMDRMTAMDGKLIFYVVISLLGGAIVPLQLAIVNAFRESTQATQIQSTFYLYVGGMLASLLLCYVMDGGVKPPAVGQASWWMWLPGFLGSFYILFMFIAAPKIGASNTLLWVFLGQMYIAILLGLTGWFGLEVRPISMSKVIGLLLVTAGGLTMIYGEAKGV</sequence>
<keyword evidence="3" id="KW-1185">Reference proteome</keyword>
<keyword evidence="1" id="KW-0812">Transmembrane</keyword>
<dbReference type="Proteomes" id="UP001501787">
    <property type="component" value="Unassembled WGS sequence"/>
</dbReference>
<accession>A0ABN0VK25</accession>
<feature type="transmembrane region" description="Helical" evidence="1">
    <location>
        <begin position="53"/>
        <end position="71"/>
    </location>
</feature>
<name>A0ABN0VK25_9GAMM</name>
<dbReference type="PANTHER" id="PTHR34821:SF2">
    <property type="entry name" value="INNER MEMBRANE PROTEIN YDCZ"/>
    <property type="match status" value="1"/>
</dbReference>
<dbReference type="InterPro" id="IPR006750">
    <property type="entry name" value="YdcZ"/>
</dbReference>
<protein>
    <submittedName>
        <fullName evidence="2">DMT family transporter</fullName>
    </submittedName>
</protein>
<evidence type="ECO:0000256" key="1">
    <source>
        <dbReference type="SAM" id="Phobius"/>
    </source>
</evidence>
<dbReference type="EMBL" id="BAAAFR010000001">
    <property type="protein sequence ID" value="GAA0308206.1"/>
    <property type="molecule type" value="Genomic_DNA"/>
</dbReference>
<feature type="transmembrane region" description="Helical" evidence="1">
    <location>
        <begin position="115"/>
        <end position="136"/>
    </location>
</feature>
<dbReference type="PANTHER" id="PTHR34821">
    <property type="entry name" value="INNER MEMBRANE PROTEIN YDCZ"/>
    <property type="match status" value="1"/>
</dbReference>